<accession>A0A2K3MF65</accession>
<protein>
    <submittedName>
        <fullName evidence="4">Alcohol dehydrogenase 6-like protein</fullName>
    </submittedName>
</protein>
<comment type="subunit">
    <text evidence="1">Homodimer.</text>
</comment>
<keyword evidence="2" id="KW-0479">Metal-binding</keyword>
<evidence type="ECO:0000313" key="5">
    <source>
        <dbReference type="Proteomes" id="UP000236291"/>
    </source>
</evidence>
<evidence type="ECO:0000313" key="4">
    <source>
        <dbReference type="EMBL" id="PNX89433.1"/>
    </source>
</evidence>
<dbReference type="PANTHER" id="PTHR43880">
    <property type="entry name" value="ALCOHOL DEHYDROGENASE"/>
    <property type="match status" value="1"/>
</dbReference>
<organism evidence="4 5">
    <name type="scientific">Trifolium pratense</name>
    <name type="common">Red clover</name>
    <dbReference type="NCBI Taxonomy" id="57577"/>
    <lineage>
        <taxon>Eukaryota</taxon>
        <taxon>Viridiplantae</taxon>
        <taxon>Streptophyta</taxon>
        <taxon>Embryophyta</taxon>
        <taxon>Tracheophyta</taxon>
        <taxon>Spermatophyta</taxon>
        <taxon>Magnoliopsida</taxon>
        <taxon>eudicotyledons</taxon>
        <taxon>Gunneridae</taxon>
        <taxon>Pentapetalae</taxon>
        <taxon>rosids</taxon>
        <taxon>fabids</taxon>
        <taxon>Fabales</taxon>
        <taxon>Fabaceae</taxon>
        <taxon>Papilionoideae</taxon>
        <taxon>50 kb inversion clade</taxon>
        <taxon>NPAAA clade</taxon>
        <taxon>Hologalegina</taxon>
        <taxon>IRL clade</taxon>
        <taxon>Trifolieae</taxon>
        <taxon>Trifolium</taxon>
    </lineage>
</organism>
<name>A0A2K3MF65_TRIPR</name>
<dbReference type="Gene3D" id="3.90.180.10">
    <property type="entry name" value="Medium-chain alcohol dehydrogenases, catalytic domain"/>
    <property type="match status" value="1"/>
</dbReference>
<reference evidence="4 5" key="2">
    <citation type="journal article" date="2017" name="Front. Plant Sci.">
        <title>Gene Classification and Mining of Molecular Markers Useful in Red Clover (Trifolium pratense) Breeding.</title>
        <authorList>
            <person name="Istvanek J."/>
            <person name="Dluhosova J."/>
            <person name="Dluhos P."/>
            <person name="Patkova L."/>
            <person name="Nedelnik J."/>
            <person name="Repkova J."/>
        </authorList>
    </citation>
    <scope>NUCLEOTIDE SEQUENCE [LARGE SCALE GENOMIC DNA]</scope>
    <source>
        <strain evidence="5">cv. Tatra</strain>
        <tissue evidence="4">Young leaves</tissue>
    </source>
</reference>
<sequence>MASSSAPQVITCKVAWGAGEELVMEEVEVSPPQRLEIRIKVVSTSICSRDLNARKYQVRLVYIMNINISCHLENDSHISPAYVASHAGINE</sequence>
<keyword evidence="3" id="KW-0862">Zinc</keyword>
<dbReference type="EMBL" id="ASHM01059755">
    <property type="protein sequence ID" value="PNX89433.1"/>
    <property type="molecule type" value="Genomic_DNA"/>
</dbReference>
<proteinExistence type="predicted"/>
<reference evidence="4 5" key="1">
    <citation type="journal article" date="2014" name="Am. J. Bot.">
        <title>Genome assembly and annotation for red clover (Trifolium pratense; Fabaceae).</title>
        <authorList>
            <person name="Istvanek J."/>
            <person name="Jaros M."/>
            <person name="Krenek A."/>
            <person name="Repkova J."/>
        </authorList>
    </citation>
    <scope>NUCLEOTIDE SEQUENCE [LARGE SCALE GENOMIC DNA]</scope>
    <source>
        <strain evidence="5">cv. Tatra</strain>
        <tissue evidence="4">Young leaves</tissue>
    </source>
</reference>
<evidence type="ECO:0000256" key="3">
    <source>
        <dbReference type="ARBA" id="ARBA00022833"/>
    </source>
</evidence>
<comment type="caution">
    <text evidence="4">The sequence shown here is derived from an EMBL/GenBank/DDBJ whole genome shotgun (WGS) entry which is preliminary data.</text>
</comment>
<dbReference type="SUPFAM" id="SSF50129">
    <property type="entry name" value="GroES-like"/>
    <property type="match status" value="1"/>
</dbReference>
<dbReference type="InterPro" id="IPR011032">
    <property type="entry name" value="GroES-like_sf"/>
</dbReference>
<dbReference type="PANTHER" id="PTHR43880:SF5">
    <property type="entry name" value="ALCOHOL DEHYDROGENASE-LIKE 6"/>
    <property type="match status" value="1"/>
</dbReference>
<dbReference type="STRING" id="57577.A0A2K3MF65"/>
<dbReference type="GO" id="GO:0046294">
    <property type="term" value="P:formaldehyde catabolic process"/>
    <property type="evidence" value="ECO:0007669"/>
    <property type="project" value="TreeGrafter"/>
</dbReference>
<dbReference type="GO" id="GO:0005829">
    <property type="term" value="C:cytosol"/>
    <property type="evidence" value="ECO:0007669"/>
    <property type="project" value="TreeGrafter"/>
</dbReference>
<dbReference type="AlphaFoldDB" id="A0A2K3MF65"/>
<evidence type="ECO:0000256" key="2">
    <source>
        <dbReference type="ARBA" id="ARBA00022723"/>
    </source>
</evidence>
<evidence type="ECO:0000256" key="1">
    <source>
        <dbReference type="ARBA" id="ARBA00011738"/>
    </source>
</evidence>
<dbReference type="Proteomes" id="UP000236291">
    <property type="component" value="Unassembled WGS sequence"/>
</dbReference>
<dbReference type="GO" id="GO:0051903">
    <property type="term" value="F:S-(hydroxymethyl)glutathione dehydrogenase [NAD(P)+] activity"/>
    <property type="evidence" value="ECO:0007669"/>
    <property type="project" value="TreeGrafter"/>
</dbReference>
<gene>
    <name evidence="4" type="ORF">L195_g045552</name>
</gene>
<dbReference type="GO" id="GO:0008270">
    <property type="term" value="F:zinc ion binding"/>
    <property type="evidence" value="ECO:0007669"/>
    <property type="project" value="TreeGrafter"/>
</dbReference>